<dbReference type="EMBL" id="CADCXV010000906">
    <property type="protein sequence ID" value="CAB0038470.1"/>
    <property type="molecule type" value="Genomic_DNA"/>
</dbReference>
<feature type="compositionally biased region" description="Basic and acidic residues" evidence="1">
    <location>
        <begin position="325"/>
        <end position="334"/>
    </location>
</feature>
<feature type="compositionally biased region" description="Basic residues" evidence="1">
    <location>
        <begin position="264"/>
        <end position="276"/>
    </location>
</feature>
<organism evidence="2 3">
    <name type="scientific">Trichogramma brassicae</name>
    <dbReference type="NCBI Taxonomy" id="86971"/>
    <lineage>
        <taxon>Eukaryota</taxon>
        <taxon>Metazoa</taxon>
        <taxon>Ecdysozoa</taxon>
        <taxon>Arthropoda</taxon>
        <taxon>Hexapoda</taxon>
        <taxon>Insecta</taxon>
        <taxon>Pterygota</taxon>
        <taxon>Neoptera</taxon>
        <taxon>Endopterygota</taxon>
        <taxon>Hymenoptera</taxon>
        <taxon>Apocrita</taxon>
        <taxon>Proctotrupomorpha</taxon>
        <taxon>Chalcidoidea</taxon>
        <taxon>Trichogrammatidae</taxon>
        <taxon>Trichogramma</taxon>
    </lineage>
</organism>
<dbReference type="AlphaFoldDB" id="A0A6H5IJS9"/>
<feature type="compositionally biased region" description="Low complexity" evidence="1">
    <location>
        <begin position="349"/>
        <end position="360"/>
    </location>
</feature>
<feature type="compositionally biased region" description="Gly residues" evidence="1">
    <location>
        <begin position="296"/>
        <end position="306"/>
    </location>
</feature>
<dbReference type="Proteomes" id="UP000479190">
    <property type="component" value="Unassembled WGS sequence"/>
</dbReference>
<evidence type="ECO:0000313" key="3">
    <source>
        <dbReference type="Proteomes" id="UP000479190"/>
    </source>
</evidence>
<keyword evidence="3" id="KW-1185">Reference proteome</keyword>
<accession>A0A6H5IJS9</accession>
<feature type="compositionally biased region" description="Basic and acidic residues" evidence="1">
    <location>
        <begin position="277"/>
        <end position="295"/>
    </location>
</feature>
<feature type="region of interest" description="Disordered" evidence="1">
    <location>
        <begin position="409"/>
        <end position="431"/>
    </location>
</feature>
<feature type="compositionally biased region" description="Acidic residues" evidence="1">
    <location>
        <begin position="242"/>
        <end position="252"/>
    </location>
</feature>
<proteinExistence type="predicted"/>
<evidence type="ECO:0000313" key="2">
    <source>
        <dbReference type="EMBL" id="CAB0038470.1"/>
    </source>
</evidence>
<feature type="region of interest" description="Disordered" evidence="1">
    <location>
        <begin position="132"/>
        <end position="367"/>
    </location>
</feature>
<gene>
    <name evidence="2" type="ORF">TBRA_LOCUS10251</name>
</gene>
<protein>
    <submittedName>
        <fullName evidence="2">Uncharacterized protein</fullName>
    </submittedName>
</protein>
<sequence>MHKCIGIISNVPRCRRFGARDLQRKIVVEHTFIVLHAPAPQLVFFSPGYMNYPAIRARVSLSRVYPRRAYMYIEEEEAEEAAGAAGGSPAAAAGLYYHDERDEASLYPRNRGRRRLVYEDEYYAGSSYPYGRRGQACDSRESQLGGYEPAAAQQRRSGTAAAEPSRPSIRYGPRVLVRAPASRLARGPELYSEDEDEAGSGVAGGGGAGGGGPGAWRQSGGELQQQAPPRPRRVVDQLLQLDSEEDEEEEDLSLPPQALSTPRSYHHHHQPHHHQHQPRDYPSRVDREYELERGGRVAGGGGGGGSQERAGAAAPLRGYRRHPLAHQDEYDYDPRQQPPPSSRDQLEPSSARGAERGSAAHQASSNIANNQKSRKLYIIISCASDRCVYANRRVIEACKSGVDRITRIRSKISGGSPPPPPRGFPSAAPAPAAAAVTASESSQDSLQVDKDKRQLPKSHLSLVLMFSRPRTGLQLCGLDRAESENALSRSVKRYVTSTAPAAARLLVACAPRYVFVSR</sequence>
<name>A0A6H5IJS9_9HYME</name>
<feature type="compositionally biased region" description="Gly residues" evidence="1">
    <location>
        <begin position="201"/>
        <end position="214"/>
    </location>
</feature>
<evidence type="ECO:0000256" key="1">
    <source>
        <dbReference type="SAM" id="MobiDB-lite"/>
    </source>
</evidence>
<reference evidence="2 3" key="1">
    <citation type="submission" date="2020-02" db="EMBL/GenBank/DDBJ databases">
        <authorList>
            <person name="Ferguson B K."/>
        </authorList>
    </citation>
    <scope>NUCLEOTIDE SEQUENCE [LARGE SCALE GENOMIC DNA]</scope>
</reference>